<proteinExistence type="predicted"/>
<feature type="region of interest" description="Disordered" evidence="1">
    <location>
        <begin position="74"/>
        <end position="100"/>
    </location>
</feature>
<evidence type="ECO:0000313" key="2">
    <source>
        <dbReference type="EMBL" id="PMD48280.1"/>
    </source>
</evidence>
<reference evidence="2 3" key="1">
    <citation type="submission" date="2016-04" db="EMBL/GenBank/DDBJ databases">
        <title>A degradative enzymes factory behind the ericoid mycorrhizal symbiosis.</title>
        <authorList>
            <consortium name="DOE Joint Genome Institute"/>
            <person name="Martino E."/>
            <person name="Morin E."/>
            <person name="Grelet G."/>
            <person name="Kuo A."/>
            <person name="Kohler A."/>
            <person name="Daghino S."/>
            <person name="Barry K."/>
            <person name="Choi C."/>
            <person name="Cichocki N."/>
            <person name="Clum A."/>
            <person name="Copeland A."/>
            <person name="Hainaut M."/>
            <person name="Haridas S."/>
            <person name="Labutti K."/>
            <person name="Lindquist E."/>
            <person name="Lipzen A."/>
            <person name="Khouja H.-R."/>
            <person name="Murat C."/>
            <person name="Ohm R."/>
            <person name="Olson A."/>
            <person name="Spatafora J."/>
            <person name="Veneault-Fourrey C."/>
            <person name="Henrissat B."/>
            <person name="Grigoriev I."/>
            <person name="Martin F."/>
            <person name="Perotto S."/>
        </authorList>
    </citation>
    <scope>NUCLEOTIDE SEQUENCE [LARGE SCALE GENOMIC DNA]</scope>
    <source>
        <strain evidence="2 3">F</strain>
    </source>
</reference>
<dbReference type="EMBL" id="KZ613937">
    <property type="protein sequence ID" value="PMD48280.1"/>
    <property type="molecule type" value="Genomic_DNA"/>
</dbReference>
<protein>
    <submittedName>
        <fullName evidence="2">Uncharacterized protein</fullName>
    </submittedName>
</protein>
<gene>
    <name evidence="2" type="ORF">L207DRAFT_574955</name>
</gene>
<name>A0A2J6SC05_HYAVF</name>
<feature type="compositionally biased region" description="Polar residues" evidence="1">
    <location>
        <begin position="75"/>
        <end position="89"/>
    </location>
</feature>
<dbReference type="AlphaFoldDB" id="A0A2J6SC05"/>
<evidence type="ECO:0000313" key="3">
    <source>
        <dbReference type="Proteomes" id="UP000235786"/>
    </source>
</evidence>
<keyword evidence="3" id="KW-1185">Reference proteome</keyword>
<sequence length="189" mass="22067">MCYYDVYYEKCGNIENPHFQTILVDYCDWKHKHRHDPEKICPTIYAEVRKLTIENDDCPVCFKEGLCQPPALVQDQRQSQHQTSLQGQNHDLHHAGHSQNQDHQQFVAQVQYQDLDQGYFMGFEEEPAPFPDLSRGDTPQPDLWEDERTSSTKEEELIRQRGAASVPMLWVCIIVRLDHVNKHYKAGAL</sequence>
<feature type="region of interest" description="Disordered" evidence="1">
    <location>
        <begin position="126"/>
        <end position="154"/>
    </location>
</feature>
<organism evidence="2 3">
    <name type="scientific">Hyaloscypha variabilis (strain UAMH 11265 / GT02V1 / F)</name>
    <name type="common">Meliniomyces variabilis</name>
    <dbReference type="NCBI Taxonomy" id="1149755"/>
    <lineage>
        <taxon>Eukaryota</taxon>
        <taxon>Fungi</taxon>
        <taxon>Dikarya</taxon>
        <taxon>Ascomycota</taxon>
        <taxon>Pezizomycotina</taxon>
        <taxon>Leotiomycetes</taxon>
        <taxon>Helotiales</taxon>
        <taxon>Hyaloscyphaceae</taxon>
        <taxon>Hyaloscypha</taxon>
        <taxon>Hyaloscypha variabilis</taxon>
    </lineage>
</organism>
<dbReference type="Proteomes" id="UP000235786">
    <property type="component" value="Unassembled WGS sequence"/>
</dbReference>
<evidence type="ECO:0000256" key="1">
    <source>
        <dbReference type="SAM" id="MobiDB-lite"/>
    </source>
</evidence>
<accession>A0A2J6SC05</accession>